<proteinExistence type="predicted"/>
<evidence type="ECO:0000313" key="2">
    <source>
        <dbReference type="Proteomes" id="UP000522864"/>
    </source>
</evidence>
<accession>A0A7Y7WNS5</accession>
<organism evidence="1 2">
    <name type="scientific">Pseudomonas gingeri</name>
    <dbReference type="NCBI Taxonomy" id="117681"/>
    <lineage>
        <taxon>Bacteria</taxon>
        <taxon>Pseudomonadati</taxon>
        <taxon>Pseudomonadota</taxon>
        <taxon>Gammaproteobacteria</taxon>
        <taxon>Pseudomonadales</taxon>
        <taxon>Pseudomonadaceae</taxon>
        <taxon>Pseudomonas</taxon>
    </lineage>
</organism>
<dbReference type="Proteomes" id="UP000522864">
    <property type="component" value="Unassembled WGS sequence"/>
</dbReference>
<sequence>MKPESPPSIPTASLLLAALALIGGYGAAVSVQAAADHDSGFRNEASQKSSQLAIEIHGLIKKAKQVENGFASIIKDMLARDPARTPEGLDAQAKLEDLGRNLDSFRGMELTLRSAIVPEGLAEVHMDLRRSMARAREKMAITHSLLSQMLTVPESFESTADGEGLRALAEHSTQRLIELANA</sequence>
<evidence type="ECO:0000313" key="1">
    <source>
        <dbReference type="EMBL" id="NWB84884.1"/>
    </source>
</evidence>
<reference evidence="1 2" key="1">
    <citation type="submission" date="2020-04" db="EMBL/GenBank/DDBJ databases">
        <title>Molecular characterization of pseudomonads from Agaricus bisporus reveal novel blotch 2 pathogens in Western Europe.</title>
        <authorList>
            <person name="Taparia T."/>
            <person name="Krijger M."/>
            <person name="Haynes E."/>
            <person name="Elpinstone J.G."/>
            <person name="Noble R."/>
            <person name="Van Der Wolf J."/>
        </authorList>
    </citation>
    <scope>NUCLEOTIDE SEQUENCE [LARGE SCALE GENOMIC DNA]</scope>
    <source>
        <strain evidence="1 2">G9001</strain>
    </source>
</reference>
<protein>
    <submittedName>
        <fullName evidence="1">Uncharacterized protein</fullName>
    </submittedName>
</protein>
<gene>
    <name evidence="1" type="ORF">HX830_08320</name>
</gene>
<dbReference type="EMBL" id="JACAQA010000005">
    <property type="protein sequence ID" value="NWB84884.1"/>
    <property type="molecule type" value="Genomic_DNA"/>
</dbReference>
<dbReference type="AlphaFoldDB" id="A0A7Y7WNS5"/>
<dbReference type="RefSeq" id="WP_103498380.1">
    <property type="nucleotide sequence ID" value="NZ_JACAQA010000005.1"/>
</dbReference>
<name>A0A7Y7WNS5_9PSED</name>
<comment type="caution">
    <text evidence="1">The sequence shown here is derived from an EMBL/GenBank/DDBJ whole genome shotgun (WGS) entry which is preliminary data.</text>
</comment>